<name>A0A1S1LJX7_MYCCH</name>
<dbReference type="AlphaFoldDB" id="A0A1S1LJX7"/>
<dbReference type="GO" id="GO:0006508">
    <property type="term" value="P:proteolysis"/>
    <property type="evidence" value="ECO:0007669"/>
    <property type="project" value="InterPro"/>
</dbReference>
<reference evidence="1 2" key="1">
    <citation type="submission" date="2016-10" db="EMBL/GenBank/DDBJ databases">
        <title>Evaluation of Human, Veterinary and Environmental Mycobacterium chelonae Isolates by Core Genome Phylogenomic Analysis, Targeted Gene Comparison, and Anti-microbial Susceptibility Patterns: A Tale of Mistaken Identities.</title>
        <authorList>
            <person name="Fogelson S.B."/>
            <person name="Camus A.C."/>
            <person name="Lorenz W."/>
            <person name="Vasireddy R."/>
            <person name="Vasireddy S."/>
            <person name="Smith T."/>
            <person name="Brown-Elliott B.A."/>
            <person name="Wallace R.J.Jr."/>
            <person name="Hasan N.A."/>
            <person name="Reischl U."/>
            <person name="Sanchez S."/>
        </authorList>
    </citation>
    <scope>NUCLEOTIDE SEQUENCE [LARGE SCALE GENOMIC DNA]</scope>
    <source>
        <strain evidence="1 2">15515</strain>
    </source>
</reference>
<dbReference type="Proteomes" id="UP000180043">
    <property type="component" value="Unassembled WGS sequence"/>
</dbReference>
<dbReference type="PROSITE" id="PS51365">
    <property type="entry name" value="RENAL_DIPEPTIDASE_2"/>
    <property type="match status" value="1"/>
</dbReference>
<protein>
    <submittedName>
        <fullName evidence="1">Dipeptidase</fullName>
    </submittedName>
</protein>
<dbReference type="PANTHER" id="PTHR10443">
    <property type="entry name" value="MICROSOMAL DIPEPTIDASE"/>
    <property type="match status" value="1"/>
</dbReference>
<organism evidence="1 2">
    <name type="scientific">Mycobacteroides chelonae</name>
    <name type="common">Mycobacterium chelonae</name>
    <dbReference type="NCBI Taxonomy" id="1774"/>
    <lineage>
        <taxon>Bacteria</taxon>
        <taxon>Bacillati</taxon>
        <taxon>Actinomycetota</taxon>
        <taxon>Actinomycetes</taxon>
        <taxon>Mycobacteriales</taxon>
        <taxon>Mycobacteriaceae</taxon>
        <taxon>Mycobacteroides</taxon>
    </lineage>
</organism>
<sequence length="347" mass="36113">MSTTVEQARKLNDTALTIDMHTHGLSIVPRWLRTLGAKTIDMQSEPLSQLQKGKVNLAIVTAVGDALLGTAWRLRSPWNGVKAQLELARAEASAAGIALVENVEQIEAGATATVMLGVEGADVVGAQPDRLIELHRMGVRVLGLVHYADNALGTIGTSVTGSRGSRAVRAGRYSSGLTALGKEVVAEANRLGMLIDLAHADAATTLAVCDQTSAPVVSSHTGALAVHEFPRYISDEEARAISATGGLIGLWPMGFRGVGMRDLDEFARHASHLAELVGPEHLCVGTDMNGIPRYVPGFDGPTGFPSLIDALLRTGFDASGAAGVLGGNALRVLKETLPGPPASGPTS</sequence>
<dbReference type="InterPro" id="IPR008257">
    <property type="entry name" value="Pept_M19"/>
</dbReference>
<evidence type="ECO:0000313" key="1">
    <source>
        <dbReference type="EMBL" id="OHU56720.1"/>
    </source>
</evidence>
<dbReference type="Gene3D" id="3.20.20.140">
    <property type="entry name" value="Metal-dependent hydrolases"/>
    <property type="match status" value="1"/>
</dbReference>
<dbReference type="PANTHER" id="PTHR10443:SF12">
    <property type="entry name" value="DIPEPTIDASE"/>
    <property type="match status" value="1"/>
</dbReference>
<proteinExistence type="predicted"/>
<dbReference type="EMBL" id="MLIQ01000016">
    <property type="protein sequence ID" value="OHU56720.1"/>
    <property type="molecule type" value="Genomic_DNA"/>
</dbReference>
<dbReference type="RefSeq" id="WP_057966916.1">
    <property type="nucleotide sequence ID" value="NZ_MLII01000011.1"/>
</dbReference>
<gene>
    <name evidence="1" type="ORF">BKG82_16010</name>
</gene>
<dbReference type="InterPro" id="IPR032466">
    <property type="entry name" value="Metal_Hydrolase"/>
</dbReference>
<dbReference type="Pfam" id="PF01244">
    <property type="entry name" value="Peptidase_M19"/>
    <property type="match status" value="1"/>
</dbReference>
<dbReference type="SUPFAM" id="SSF51556">
    <property type="entry name" value="Metallo-dependent hydrolases"/>
    <property type="match status" value="1"/>
</dbReference>
<comment type="caution">
    <text evidence="1">The sequence shown here is derived from an EMBL/GenBank/DDBJ whole genome shotgun (WGS) entry which is preliminary data.</text>
</comment>
<accession>A0A1S1LJX7</accession>
<dbReference type="GO" id="GO:0070573">
    <property type="term" value="F:metallodipeptidase activity"/>
    <property type="evidence" value="ECO:0007669"/>
    <property type="project" value="InterPro"/>
</dbReference>
<evidence type="ECO:0000313" key="2">
    <source>
        <dbReference type="Proteomes" id="UP000180043"/>
    </source>
</evidence>